<protein>
    <submittedName>
        <fullName evidence="1">Uncharacterized protein</fullName>
    </submittedName>
</protein>
<proteinExistence type="predicted"/>
<keyword evidence="2" id="KW-1185">Reference proteome</keyword>
<accession>A0A067Q542</accession>
<dbReference type="HOGENOM" id="CLU_1981896_0_0_1"/>
<name>A0A067Q542_9AGAM</name>
<sequence length="126" mass="13675">MQGHKPSETGLLQAFGLLASRSLVSLCVICLLAYSPGGHFDDCHNPHSASSFMSLPRIHLTYGLLSPSDLTEKVLHLLLLTRESSPNSPMSSCVPTCYARRSCDRPPHISILSVIPLTWIGYAVSV</sequence>
<reference evidence="2" key="1">
    <citation type="journal article" date="2014" name="Proc. Natl. Acad. Sci. U.S.A.">
        <title>Extensive sampling of basidiomycete genomes demonstrates inadequacy of the white-rot/brown-rot paradigm for wood decay fungi.</title>
        <authorList>
            <person name="Riley R."/>
            <person name="Salamov A.A."/>
            <person name="Brown D.W."/>
            <person name="Nagy L.G."/>
            <person name="Floudas D."/>
            <person name="Held B.W."/>
            <person name="Levasseur A."/>
            <person name="Lombard V."/>
            <person name="Morin E."/>
            <person name="Otillar R."/>
            <person name="Lindquist E.A."/>
            <person name="Sun H."/>
            <person name="LaButti K.M."/>
            <person name="Schmutz J."/>
            <person name="Jabbour D."/>
            <person name="Luo H."/>
            <person name="Baker S.E."/>
            <person name="Pisabarro A.G."/>
            <person name="Walton J.D."/>
            <person name="Blanchette R.A."/>
            <person name="Henrissat B."/>
            <person name="Martin F."/>
            <person name="Cullen D."/>
            <person name="Hibbett D.S."/>
            <person name="Grigoriev I.V."/>
        </authorList>
    </citation>
    <scope>NUCLEOTIDE SEQUENCE [LARGE SCALE GENOMIC DNA]</scope>
    <source>
        <strain evidence="2">MUCL 33604</strain>
    </source>
</reference>
<dbReference type="EMBL" id="KL197711">
    <property type="protein sequence ID" value="KDQ62173.1"/>
    <property type="molecule type" value="Genomic_DNA"/>
</dbReference>
<dbReference type="InParanoid" id="A0A067Q542"/>
<evidence type="ECO:0000313" key="2">
    <source>
        <dbReference type="Proteomes" id="UP000027265"/>
    </source>
</evidence>
<dbReference type="Proteomes" id="UP000027265">
    <property type="component" value="Unassembled WGS sequence"/>
</dbReference>
<gene>
    <name evidence="1" type="ORF">JAAARDRAFT_451065</name>
</gene>
<evidence type="ECO:0000313" key="1">
    <source>
        <dbReference type="EMBL" id="KDQ62173.1"/>
    </source>
</evidence>
<organism evidence="1 2">
    <name type="scientific">Jaapia argillacea MUCL 33604</name>
    <dbReference type="NCBI Taxonomy" id="933084"/>
    <lineage>
        <taxon>Eukaryota</taxon>
        <taxon>Fungi</taxon>
        <taxon>Dikarya</taxon>
        <taxon>Basidiomycota</taxon>
        <taxon>Agaricomycotina</taxon>
        <taxon>Agaricomycetes</taxon>
        <taxon>Agaricomycetidae</taxon>
        <taxon>Jaapiales</taxon>
        <taxon>Jaapiaceae</taxon>
        <taxon>Jaapia</taxon>
    </lineage>
</organism>
<dbReference type="AlphaFoldDB" id="A0A067Q542"/>